<accession>A0A2V5LA72</accession>
<dbReference type="AlphaFoldDB" id="A0A2V5LA72"/>
<dbReference type="RefSeq" id="WP_110500781.1">
    <property type="nucleotide sequence ID" value="NZ_QJVD01000008.1"/>
</dbReference>
<dbReference type="Proteomes" id="UP000247832">
    <property type="component" value="Unassembled WGS sequence"/>
</dbReference>
<feature type="transmembrane region" description="Helical" evidence="1">
    <location>
        <begin position="82"/>
        <end position="103"/>
    </location>
</feature>
<evidence type="ECO:0000256" key="1">
    <source>
        <dbReference type="SAM" id="Phobius"/>
    </source>
</evidence>
<name>A0A2V5LA72_9MICC</name>
<feature type="transmembrane region" description="Helical" evidence="1">
    <location>
        <begin position="34"/>
        <end position="62"/>
    </location>
</feature>
<protein>
    <recommendedName>
        <fullName evidence="2">DUF1206 domain-containing protein</fullName>
    </recommendedName>
</protein>
<keyword evidence="1" id="KW-0472">Membrane</keyword>
<sequence length="113" mass="11686">MGTVTAGIGGYFIYKGARQKFRDDIALPASGSELAVVVLAMTGYIAKGIAILRLGIVFVVAAVRVDPQDASGLDGALKALTALPFGEAILLLIGVGLSAYGLYSFARARLARL</sequence>
<evidence type="ECO:0000313" key="4">
    <source>
        <dbReference type="Proteomes" id="UP000247832"/>
    </source>
</evidence>
<evidence type="ECO:0000313" key="3">
    <source>
        <dbReference type="EMBL" id="PYI67672.1"/>
    </source>
</evidence>
<dbReference type="OrthoDB" id="4552598at2"/>
<keyword evidence="1" id="KW-0812">Transmembrane</keyword>
<feature type="domain" description="DUF1206" evidence="2">
    <location>
        <begin position="43"/>
        <end position="110"/>
    </location>
</feature>
<dbReference type="Pfam" id="PF06724">
    <property type="entry name" value="DUF1206"/>
    <property type="match status" value="1"/>
</dbReference>
<proteinExistence type="predicted"/>
<evidence type="ECO:0000259" key="2">
    <source>
        <dbReference type="Pfam" id="PF06724"/>
    </source>
</evidence>
<dbReference type="EMBL" id="QJVD01000008">
    <property type="protein sequence ID" value="PYI67672.1"/>
    <property type="molecule type" value="Genomic_DNA"/>
</dbReference>
<reference evidence="3 4" key="1">
    <citation type="submission" date="2018-05" db="EMBL/GenBank/DDBJ databases">
        <title>Genetic diversity of glacier-inhabiting Cryobacterium bacteria in China and description of Cryobacterium mengkeensis sp. nov. and Arthrobacter glacialis sp. nov.</title>
        <authorList>
            <person name="Liu Q."/>
            <person name="Xin Y.-H."/>
        </authorList>
    </citation>
    <scope>NUCLEOTIDE SEQUENCE [LARGE SCALE GENOMIC DNA]</scope>
    <source>
        <strain evidence="3 4">LI2</strain>
    </source>
</reference>
<gene>
    <name evidence="3" type="ORF">CVV68_09575</name>
</gene>
<organism evidence="3 4">
    <name type="scientific">Arthrobacter livingstonensis</name>
    <dbReference type="NCBI Taxonomy" id="670078"/>
    <lineage>
        <taxon>Bacteria</taxon>
        <taxon>Bacillati</taxon>
        <taxon>Actinomycetota</taxon>
        <taxon>Actinomycetes</taxon>
        <taxon>Micrococcales</taxon>
        <taxon>Micrococcaceae</taxon>
        <taxon>Arthrobacter</taxon>
    </lineage>
</organism>
<keyword evidence="4" id="KW-1185">Reference proteome</keyword>
<keyword evidence="1" id="KW-1133">Transmembrane helix</keyword>
<comment type="caution">
    <text evidence="3">The sequence shown here is derived from an EMBL/GenBank/DDBJ whole genome shotgun (WGS) entry which is preliminary data.</text>
</comment>
<dbReference type="InterPro" id="IPR009597">
    <property type="entry name" value="DUF1206"/>
</dbReference>